<evidence type="ECO:0000313" key="3">
    <source>
        <dbReference type="Proteomes" id="UP001267878"/>
    </source>
</evidence>
<organism evidence="2 3">
    <name type="scientific">Agrilutibacter niabensis</name>
    <dbReference type="NCBI Taxonomy" id="380628"/>
    <lineage>
        <taxon>Bacteria</taxon>
        <taxon>Pseudomonadati</taxon>
        <taxon>Pseudomonadota</taxon>
        <taxon>Gammaproteobacteria</taxon>
        <taxon>Lysobacterales</taxon>
        <taxon>Lysobacteraceae</taxon>
        <taxon>Agrilutibacter</taxon>
    </lineage>
</organism>
<keyword evidence="1" id="KW-0812">Transmembrane</keyword>
<keyword evidence="3" id="KW-1185">Reference proteome</keyword>
<dbReference type="Proteomes" id="UP001267878">
    <property type="component" value="Unassembled WGS sequence"/>
</dbReference>
<dbReference type="PROSITE" id="PS51257">
    <property type="entry name" value="PROKAR_LIPOPROTEIN"/>
    <property type="match status" value="1"/>
</dbReference>
<feature type="transmembrane region" description="Helical" evidence="1">
    <location>
        <begin position="12"/>
        <end position="37"/>
    </location>
</feature>
<evidence type="ECO:0000256" key="1">
    <source>
        <dbReference type="SAM" id="Phobius"/>
    </source>
</evidence>
<accession>A0ABU1VQQ2</accession>
<keyword evidence="1" id="KW-1133">Transmembrane helix</keyword>
<name>A0ABU1VQQ2_9GAMM</name>
<sequence length="109" mass="11546">MIRRISVGTVFKLVGVGLLFSLLPFTILMGCTAALGLNTLSWNNEPLHGWVALVASPFIGVFLVAVFTMFLGTTTAFGLWVYSWLGPFGISFKPAEQGIGPAAQPADAA</sequence>
<protein>
    <recommendedName>
        <fullName evidence="4">DUF3566 domain-containing protein</fullName>
    </recommendedName>
</protein>
<keyword evidence="1" id="KW-0472">Membrane</keyword>
<feature type="transmembrane region" description="Helical" evidence="1">
    <location>
        <begin position="49"/>
        <end position="82"/>
    </location>
</feature>
<evidence type="ECO:0008006" key="4">
    <source>
        <dbReference type="Google" id="ProtNLM"/>
    </source>
</evidence>
<comment type="caution">
    <text evidence="2">The sequence shown here is derived from an EMBL/GenBank/DDBJ whole genome shotgun (WGS) entry which is preliminary data.</text>
</comment>
<proteinExistence type="predicted"/>
<dbReference type="EMBL" id="JAVDVW010000002">
    <property type="protein sequence ID" value="MDR7099817.1"/>
    <property type="molecule type" value="Genomic_DNA"/>
</dbReference>
<gene>
    <name evidence="2" type="ORF">J2X04_002198</name>
</gene>
<reference evidence="2 3" key="1">
    <citation type="submission" date="2023-07" db="EMBL/GenBank/DDBJ databases">
        <title>Sorghum-associated microbial communities from plants grown in Nebraska, USA.</title>
        <authorList>
            <person name="Schachtman D."/>
        </authorList>
    </citation>
    <scope>NUCLEOTIDE SEQUENCE [LARGE SCALE GENOMIC DNA]</scope>
    <source>
        <strain evidence="2 3">BE187</strain>
    </source>
</reference>
<evidence type="ECO:0000313" key="2">
    <source>
        <dbReference type="EMBL" id="MDR7099817.1"/>
    </source>
</evidence>